<dbReference type="PROSITE" id="PS51012">
    <property type="entry name" value="ABC_TM2"/>
    <property type="match status" value="1"/>
</dbReference>
<gene>
    <name evidence="10" type="ORF">UA74_05790</name>
</gene>
<keyword evidence="3" id="KW-0813">Transport</keyword>
<evidence type="ECO:0000313" key="11">
    <source>
        <dbReference type="Proteomes" id="UP000185511"/>
    </source>
</evidence>
<keyword evidence="6 8" id="KW-1133">Transmembrane helix</keyword>
<feature type="transmembrane region" description="Helical" evidence="8">
    <location>
        <begin position="264"/>
        <end position="284"/>
    </location>
</feature>
<feature type="transmembrane region" description="Helical" evidence="8">
    <location>
        <begin position="238"/>
        <end position="258"/>
    </location>
</feature>
<keyword evidence="5 8" id="KW-0812">Transmembrane</keyword>
<evidence type="ECO:0000256" key="3">
    <source>
        <dbReference type="ARBA" id="ARBA00022448"/>
    </source>
</evidence>
<evidence type="ECO:0000256" key="4">
    <source>
        <dbReference type="ARBA" id="ARBA00022475"/>
    </source>
</evidence>
<evidence type="ECO:0000259" key="9">
    <source>
        <dbReference type="PROSITE" id="PS51012"/>
    </source>
</evidence>
<comment type="subcellular location">
    <subcellularLocation>
        <location evidence="1">Cell membrane</location>
        <topology evidence="1">Multi-pass membrane protein</topology>
    </subcellularLocation>
</comment>
<keyword evidence="7 8" id="KW-0472">Membrane</keyword>
<evidence type="ECO:0000256" key="2">
    <source>
        <dbReference type="ARBA" id="ARBA00007783"/>
    </source>
</evidence>
<evidence type="ECO:0000256" key="1">
    <source>
        <dbReference type="ARBA" id="ARBA00004651"/>
    </source>
</evidence>
<comment type="similarity">
    <text evidence="2">Belongs to the ABC-2 integral membrane protein family.</text>
</comment>
<name>A0AAC9PQK5_9PSEU</name>
<evidence type="ECO:0000256" key="7">
    <source>
        <dbReference type="ARBA" id="ARBA00023136"/>
    </source>
</evidence>
<dbReference type="Proteomes" id="UP000185511">
    <property type="component" value="Chromosome"/>
</dbReference>
<evidence type="ECO:0000313" key="10">
    <source>
        <dbReference type="EMBL" id="APU13234.1"/>
    </source>
</evidence>
<dbReference type="RefSeq" id="WP_075739378.1">
    <property type="nucleotide sequence ID" value="NZ_CP016076.1"/>
</dbReference>
<evidence type="ECO:0000256" key="6">
    <source>
        <dbReference type="ARBA" id="ARBA00022989"/>
    </source>
</evidence>
<dbReference type="GO" id="GO:0140359">
    <property type="term" value="F:ABC-type transporter activity"/>
    <property type="evidence" value="ECO:0007669"/>
    <property type="project" value="InterPro"/>
</dbReference>
<feature type="transmembrane region" description="Helical" evidence="8">
    <location>
        <begin position="351"/>
        <end position="373"/>
    </location>
</feature>
<dbReference type="Pfam" id="PF12698">
    <property type="entry name" value="ABC2_membrane_3"/>
    <property type="match status" value="1"/>
</dbReference>
<dbReference type="PANTHER" id="PTHR30294:SF38">
    <property type="entry name" value="TRANSPORT PERMEASE PROTEIN"/>
    <property type="match status" value="1"/>
</dbReference>
<proteinExistence type="inferred from homology"/>
<sequence length="381" mass="38821">MTLRAVGALVAANLRRQTRDRMGLFFMVVMPFIAIIFVGLAMGGSSSGAQIPVGVVAQDVDETGEAILAELRNNSSLAVEDVESADALGDAVRQGSLAAGLVIPSGSTELDLVMTQMNGTGMAARSAIDASLGKVSAVLEATRAATSAGSSPEQAAADVRAAQEEAVAVTVSTSGSGDGTPTGFAYTAPANLLLFTFINSMAVAAALVESRRLGMTRRTLAAPVSQRAVLLGEAVSRLLVAVAQALLITVVSSLMFGTSWGDPLAVIAIVGAFCLVATGAAMLVGSLAKSSSHPPAIGPPIGIILGMLGGCFWPREVAPDALNAVGYVFPHAWAMDALLTLTTPGTGVGQVMLELGVLLAMAVVMMVIAITVFRRRNLVVS</sequence>
<feature type="transmembrane region" description="Helical" evidence="8">
    <location>
        <begin position="296"/>
        <end position="315"/>
    </location>
</feature>
<dbReference type="EMBL" id="CP016076">
    <property type="protein sequence ID" value="APU13234.1"/>
    <property type="molecule type" value="Genomic_DNA"/>
</dbReference>
<evidence type="ECO:0000256" key="8">
    <source>
        <dbReference type="SAM" id="Phobius"/>
    </source>
</evidence>
<accession>A0AAC9PQK5</accession>
<protein>
    <submittedName>
        <fullName evidence="10">ABC-type multidrug transport system, permease component</fullName>
    </submittedName>
</protein>
<dbReference type="KEGG" id="acad:UA74_05790"/>
<dbReference type="InterPro" id="IPR051449">
    <property type="entry name" value="ABC-2_transporter_component"/>
</dbReference>
<evidence type="ECO:0000256" key="5">
    <source>
        <dbReference type="ARBA" id="ARBA00022692"/>
    </source>
</evidence>
<reference evidence="11" key="1">
    <citation type="submission" date="2016-06" db="EMBL/GenBank/DDBJ databases">
        <title>Complete genome sequence of Actinoalloteichus fjordicus DSM 46855 (=ADI127-17), type strain of the new species Actinoalloteichus fjordicus.</title>
        <authorList>
            <person name="Ruckert C."/>
            <person name="Nouioui I."/>
            <person name="Willmese J."/>
            <person name="van Wezel G."/>
            <person name="Klenk H.-P."/>
            <person name="Kalinowski J."/>
            <person name="Zotchev S.B."/>
        </authorList>
    </citation>
    <scope>NUCLEOTIDE SEQUENCE [LARGE SCALE GENOMIC DNA]</scope>
    <source>
        <strain evidence="11">ADI127-7</strain>
    </source>
</reference>
<feature type="transmembrane region" description="Helical" evidence="8">
    <location>
        <begin position="24"/>
        <end position="43"/>
    </location>
</feature>
<dbReference type="GO" id="GO:0005886">
    <property type="term" value="C:plasma membrane"/>
    <property type="evidence" value="ECO:0007669"/>
    <property type="project" value="UniProtKB-SubCell"/>
</dbReference>
<dbReference type="PANTHER" id="PTHR30294">
    <property type="entry name" value="MEMBRANE COMPONENT OF ABC TRANSPORTER YHHJ-RELATED"/>
    <property type="match status" value="1"/>
</dbReference>
<feature type="transmembrane region" description="Helical" evidence="8">
    <location>
        <begin position="184"/>
        <end position="208"/>
    </location>
</feature>
<organism evidence="10 11">
    <name type="scientific">Actinoalloteichus fjordicus</name>
    <dbReference type="NCBI Taxonomy" id="1612552"/>
    <lineage>
        <taxon>Bacteria</taxon>
        <taxon>Bacillati</taxon>
        <taxon>Actinomycetota</taxon>
        <taxon>Actinomycetes</taxon>
        <taxon>Pseudonocardiales</taxon>
        <taxon>Pseudonocardiaceae</taxon>
        <taxon>Actinoalloteichus</taxon>
    </lineage>
</organism>
<dbReference type="Gene3D" id="3.40.1710.10">
    <property type="entry name" value="abc type-2 transporter like domain"/>
    <property type="match status" value="1"/>
</dbReference>
<dbReference type="InterPro" id="IPR047817">
    <property type="entry name" value="ABC2_TM_bact-type"/>
</dbReference>
<feature type="domain" description="ABC transmembrane type-2" evidence="9">
    <location>
        <begin position="143"/>
        <end position="376"/>
    </location>
</feature>
<dbReference type="InterPro" id="IPR013525">
    <property type="entry name" value="ABC2_TM"/>
</dbReference>
<dbReference type="AlphaFoldDB" id="A0AAC9PQK5"/>
<keyword evidence="11" id="KW-1185">Reference proteome</keyword>
<keyword evidence="4" id="KW-1003">Cell membrane</keyword>